<gene>
    <name evidence="3" type="ORF">HYH03_018521</name>
</gene>
<comment type="caution">
    <text evidence="3">The sequence shown here is derived from an EMBL/GenBank/DDBJ whole genome shotgun (WGS) entry which is preliminary data.</text>
</comment>
<keyword evidence="4" id="KW-1185">Reference proteome</keyword>
<feature type="region of interest" description="Disordered" evidence="1">
    <location>
        <begin position="82"/>
        <end position="123"/>
    </location>
</feature>
<protein>
    <recommendedName>
        <fullName evidence="2">Pherophorin domain-containing protein</fullName>
    </recommendedName>
</protein>
<evidence type="ECO:0000313" key="3">
    <source>
        <dbReference type="EMBL" id="KAG2482562.1"/>
    </source>
</evidence>
<evidence type="ECO:0000259" key="2">
    <source>
        <dbReference type="Pfam" id="PF12499"/>
    </source>
</evidence>
<dbReference type="InterPro" id="IPR024616">
    <property type="entry name" value="Pherophorin"/>
</dbReference>
<evidence type="ECO:0000313" key="4">
    <source>
        <dbReference type="Proteomes" id="UP000612055"/>
    </source>
</evidence>
<feature type="compositionally biased region" description="Pro residues" evidence="1">
    <location>
        <begin position="87"/>
        <end position="97"/>
    </location>
</feature>
<dbReference type="AlphaFoldDB" id="A0A836BN82"/>
<organism evidence="3 4">
    <name type="scientific">Edaphochlamys debaryana</name>
    <dbReference type="NCBI Taxonomy" id="47281"/>
    <lineage>
        <taxon>Eukaryota</taxon>
        <taxon>Viridiplantae</taxon>
        <taxon>Chlorophyta</taxon>
        <taxon>core chlorophytes</taxon>
        <taxon>Chlorophyceae</taxon>
        <taxon>CS clade</taxon>
        <taxon>Chlamydomonadales</taxon>
        <taxon>Chlamydomonadales incertae sedis</taxon>
        <taxon>Edaphochlamys</taxon>
    </lineage>
</organism>
<accession>A0A836BN82</accession>
<name>A0A836BN82_9CHLO</name>
<reference evidence="3" key="1">
    <citation type="journal article" date="2020" name="bioRxiv">
        <title>Comparative genomics of Chlamydomonas.</title>
        <authorList>
            <person name="Craig R.J."/>
            <person name="Hasan A.R."/>
            <person name="Ness R.W."/>
            <person name="Keightley P.D."/>
        </authorList>
    </citation>
    <scope>NUCLEOTIDE SEQUENCE</scope>
    <source>
        <strain evidence="3">CCAP 11/70</strain>
    </source>
</reference>
<dbReference type="EMBL" id="JAEHOE010000214">
    <property type="protein sequence ID" value="KAG2482562.1"/>
    <property type="molecule type" value="Genomic_DNA"/>
</dbReference>
<sequence length="543" mass="59138">MNDTAQQTVLFSIRTGAKECGPAADSQLPISLNGIPATCGHPRINTTGDVQGCELDVGVDRYKSCLWNFTVPRPGGPGWNGDICVPNLPPEPPPRPAPKGFRQPASPPPPSGGPCLLSGPSDGSLSGGQSFSCYQQANCLDLQFNSQTCEWSTDVIGERYLYCKVCLTLPRDGTTCRISPVADYVCNGDELSQVFTGPGSELVTGGIDKLQPWPRNSEQCQWVRWQAEDNKPQPVLWSIKNGDGKCMRKENATVTLEIQGVQATCGNPRQNQFQGFAGCQGNDDVNNECLWTFQVPRPGGEGWNSEICAPPAPPASQPAVPGRKPPTPPRHQAPSHRNNTIPFPFCACKQRNFMNTPYRLDDKNSTELPAMSDGKARMRHCFDLDIASCDPSRPCCGMGIKKIEMFVKNECRNSVKLALWGGESIEWSFTQNVVNTGTFTTFKFPDIWLARQEVVDGTSLCFIVAGDCAKIEDFCYDGGNGVCRTAFFNDNESCCPTMSTGVKSGNGPSPDDIELVASPPAVEFPDLGRRSLLGAPVERRRRR</sequence>
<evidence type="ECO:0000256" key="1">
    <source>
        <dbReference type="SAM" id="MobiDB-lite"/>
    </source>
</evidence>
<feature type="compositionally biased region" description="Low complexity" evidence="1">
    <location>
        <begin position="113"/>
        <end position="123"/>
    </location>
</feature>
<feature type="domain" description="Pherophorin" evidence="2">
    <location>
        <begin position="343"/>
        <end position="496"/>
    </location>
</feature>
<dbReference type="Proteomes" id="UP000612055">
    <property type="component" value="Unassembled WGS sequence"/>
</dbReference>
<proteinExistence type="predicted"/>
<feature type="region of interest" description="Disordered" evidence="1">
    <location>
        <begin position="304"/>
        <end position="337"/>
    </location>
</feature>
<dbReference type="Pfam" id="PF12499">
    <property type="entry name" value="DUF3707"/>
    <property type="match status" value="1"/>
</dbReference>
<dbReference type="OrthoDB" id="539665at2759"/>